<evidence type="ECO:0000313" key="1">
    <source>
        <dbReference type="EMBL" id="MEB2582221.1"/>
    </source>
</evidence>
<protein>
    <submittedName>
        <fullName evidence="1">Imm49 family immunity protein</fullName>
    </submittedName>
</protein>
<dbReference type="Proteomes" id="UP001304467">
    <property type="component" value="Unassembled WGS sequence"/>
</dbReference>
<comment type="caution">
    <text evidence="1">The sequence shown here is derived from an EMBL/GenBank/DDBJ whole genome shotgun (WGS) entry which is preliminary data.</text>
</comment>
<sequence length="109" mass="12393">MSNPPKGSRERKFLVDHKFYLALAEGDINGMKDAIDELVSPKSICERASLDGGFFFNLICAPAVIYSKLVWRSGYEVDVDSAYVPMEWISEIGPKAYFDEFEFMSSYMI</sequence>
<evidence type="ECO:0000313" key="2">
    <source>
        <dbReference type="Proteomes" id="UP001304467"/>
    </source>
</evidence>
<name>A0ABU5WT92_9BURK</name>
<organism evidence="1 2">
    <name type="scientific">Burkholderia anthinoferrum</name>
    <dbReference type="NCBI Taxonomy" id="3090833"/>
    <lineage>
        <taxon>Bacteria</taxon>
        <taxon>Pseudomonadati</taxon>
        <taxon>Pseudomonadota</taxon>
        <taxon>Betaproteobacteria</taxon>
        <taxon>Burkholderiales</taxon>
        <taxon>Burkholderiaceae</taxon>
        <taxon>Burkholderia</taxon>
    </lineage>
</organism>
<dbReference type="EMBL" id="JAWRLE010000048">
    <property type="protein sequence ID" value="MEB2582221.1"/>
    <property type="molecule type" value="Genomic_DNA"/>
</dbReference>
<gene>
    <name evidence="1" type="ORF">SB593_25080</name>
</gene>
<proteinExistence type="predicted"/>
<keyword evidence="2" id="KW-1185">Reference proteome</keyword>
<accession>A0ABU5WT92</accession>
<reference evidence="1 2" key="1">
    <citation type="journal article" date="2023" name="Front. Microbiol.">
        <title>Genomic analyses of Burkholderia respiratory isolates indicates two evolutionarily distinct B. anthina clades.</title>
        <authorList>
            <person name="Pham A."/>
            <person name="Volmer J.G."/>
            <person name="Chambers D.C."/>
            <person name="Smith D.J."/>
            <person name="Reid D.W."/>
            <person name="Burr L."/>
            <person name="Wells T.J."/>
        </authorList>
    </citation>
    <scope>NUCLEOTIDE SEQUENCE [LARGE SCALE GENOMIC DNA]</scope>
    <source>
        <strain evidence="1 2">BCCIQ07A</strain>
    </source>
</reference>